<keyword evidence="2" id="KW-0805">Transcription regulation</keyword>
<dbReference type="AlphaFoldDB" id="A0A1W9KR76"/>
<gene>
    <name evidence="6" type="ORF">BWK72_15945</name>
</gene>
<keyword evidence="4" id="KW-0804">Transcription</keyword>
<dbReference type="Pfam" id="PF00126">
    <property type="entry name" value="HTH_1"/>
    <property type="match status" value="1"/>
</dbReference>
<dbReference type="InterPro" id="IPR000847">
    <property type="entry name" value="LysR_HTH_N"/>
</dbReference>
<dbReference type="PANTHER" id="PTHR30118">
    <property type="entry name" value="HTH-TYPE TRANSCRIPTIONAL REGULATOR LEUO-RELATED"/>
    <property type="match status" value="1"/>
</dbReference>
<dbReference type="InterPro" id="IPR050389">
    <property type="entry name" value="LysR-type_TF"/>
</dbReference>
<name>A0A1W9KR76_9BURK</name>
<accession>A0A1W9KR76</accession>
<evidence type="ECO:0000256" key="3">
    <source>
        <dbReference type="ARBA" id="ARBA00023125"/>
    </source>
</evidence>
<dbReference type="EMBL" id="MTEI01000013">
    <property type="protein sequence ID" value="OQW86792.1"/>
    <property type="molecule type" value="Genomic_DNA"/>
</dbReference>
<sequence>MNESSGRRDYTDLDGHLLQLLVAVVETGSITAAAQRLGVTQSAVSHLLDKLRAITGEALFVKSGRGIVATAHAQGLADKARALLLAMEGFATAGTFDPARWQGTFTIAANDFQRDLLLPALLQHLRSTAPGVVLRVVPSNIPTLEMLRQEACQLVISPRPPDGGDVMQKRLFEDHFRVFFDPGQRSAPQTRADYLASEHATVSYDNQRSLDIDQWLVGQGVRRRFRVMVPGLAALPAFMRGSQLLATAPSLMQLHLFKDLANAPVPLPCPPMPMYMIWHRRYQDDSAHRWLREGLSHISYKYQNTTQP</sequence>
<dbReference type="PROSITE" id="PS50931">
    <property type="entry name" value="HTH_LYSR"/>
    <property type="match status" value="1"/>
</dbReference>
<evidence type="ECO:0000313" key="6">
    <source>
        <dbReference type="EMBL" id="OQW86792.1"/>
    </source>
</evidence>
<dbReference type="GO" id="GO:0003677">
    <property type="term" value="F:DNA binding"/>
    <property type="evidence" value="ECO:0007669"/>
    <property type="project" value="UniProtKB-KW"/>
</dbReference>
<comment type="caution">
    <text evidence="6">The sequence shown here is derived from an EMBL/GenBank/DDBJ whole genome shotgun (WGS) entry which is preliminary data.</text>
</comment>
<dbReference type="SUPFAM" id="SSF53850">
    <property type="entry name" value="Periplasmic binding protein-like II"/>
    <property type="match status" value="1"/>
</dbReference>
<evidence type="ECO:0000259" key="5">
    <source>
        <dbReference type="PROSITE" id="PS50931"/>
    </source>
</evidence>
<evidence type="ECO:0000256" key="1">
    <source>
        <dbReference type="ARBA" id="ARBA00009437"/>
    </source>
</evidence>
<dbReference type="InterPro" id="IPR036388">
    <property type="entry name" value="WH-like_DNA-bd_sf"/>
</dbReference>
<dbReference type="InterPro" id="IPR037402">
    <property type="entry name" value="YidZ_PBP2"/>
</dbReference>
<evidence type="ECO:0000256" key="2">
    <source>
        <dbReference type="ARBA" id="ARBA00023015"/>
    </source>
</evidence>
<keyword evidence="3" id="KW-0238">DNA-binding</keyword>
<comment type="similarity">
    <text evidence="1">Belongs to the LysR transcriptional regulatory family.</text>
</comment>
<reference evidence="6 7" key="1">
    <citation type="submission" date="2017-01" db="EMBL/GenBank/DDBJ databases">
        <title>Novel large sulfur bacteria in the metagenomes of groundwater-fed chemosynthetic microbial mats in the Lake Huron basin.</title>
        <authorList>
            <person name="Sharrar A.M."/>
            <person name="Flood B.E."/>
            <person name="Bailey J.V."/>
            <person name="Jones D.S."/>
            <person name="Biddanda B."/>
            <person name="Ruberg S.A."/>
            <person name="Marcus D.N."/>
            <person name="Dick G.J."/>
        </authorList>
    </citation>
    <scope>NUCLEOTIDE SEQUENCE [LARGE SCALE GENOMIC DNA]</scope>
    <source>
        <strain evidence="6">A7</strain>
    </source>
</reference>
<dbReference type="Pfam" id="PF03466">
    <property type="entry name" value="LysR_substrate"/>
    <property type="match status" value="1"/>
</dbReference>
<dbReference type="SUPFAM" id="SSF46785">
    <property type="entry name" value="Winged helix' DNA-binding domain"/>
    <property type="match status" value="1"/>
</dbReference>
<dbReference type="InterPro" id="IPR005119">
    <property type="entry name" value="LysR_subst-bd"/>
</dbReference>
<proteinExistence type="inferred from homology"/>
<dbReference type="CDD" id="cd08417">
    <property type="entry name" value="PBP2_Nitroaromatics_like"/>
    <property type="match status" value="1"/>
</dbReference>
<evidence type="ECO:0000313" key="7">
    <source>
        <dbReference type="Proteomes" id="UP000192505"/>
    </source>
</evidence>
<feature type="domain" description="HTH lysR-type" evidence="5">
    <location>
        <begin position="13"/>
        <end position="70"/>
    </location>
</feature>
<protein>
    <submittedName>
        <fullName evidence="6">LysR family transcriptional regulator</fullName>
    </submittedName>
</protein>
<dbReference type="Gene3D" id="3.40.190.10">
    <property type="entry name" value="Periplasmic binding protein-like II"/>
    <property type="match status" value="2"/>
</dbReference>
<organism evidence="6 7">
    <name type="scientific">Rhodoferax ferrireducens</name>
    <dbReference type="NCBI Taxonomy" id="192843"/>
    <lineage>
        <taxon>Bacteria</taxon>
        <taxon>Pseudomonadati</taxon>
        <taxon>Pseudomonadota</taxon>
        <taxon>Betaproteobacteria</taxon>
        <taxon>Burkholderiales</taxon>
        <taxon>Comamonadaceae</taxon>
        <taxon>Rhodoferax</taxon>
    </lineage>
</organism>
<evidence type="ECO:0000256" key="4">
    <source>
        <dbReference type="ARBA" id="ARBA00023163"/>
    </source>
</evidence>
<dbReference type="InterPro" id="IPR036390">
    <property type="entry name" value="WH_DNA-bd_sf"/>
</dbReference>
<dbReference type="PANTHER" id="PTHR30118:SF6">
    <property type="entry name" value="HTH-TYPE TRANSCRIPTIONAL REGULATOR LEUO"/>
    <property type="match status" value="1"/>
</dbReference>
<dbReference type="Gene3D" id="1.10.10.10">
    <property type="entry name" value="Winged helix-like DNA-binding domain superfamily/Winged helix DNA-binding domain"/>
    <property type="match status" value="1"/>
</dbReference>
<dbReference type="GO" id="GO:0003700">
    <property type="term" value="F:DNA-binding transcription factor activity"/>
    <property type="evidence" value="ECO:0007669"/>
    <property type="project" value="InterPro"/>
</dbReference>
<dbReference type="Proteomes" id="UP000192505">
    <property type="component" value="Unassembled WGS sequence"/>
</dbReference>